<evidence type="ECO:0000256" key="2">
    <source>
        <dbReference type="ARBA" id="ARBA00009864"/>
    </source>
</evidence>
<sequence>MAGSRLEKLGTIFTRVNGLIKSGAMKIDDRPIWYDVYRAFPPESEPYFAKPAKAIKIPDILYPEDTFRAEFQKRVRNQLPPIDLKDVTEQNATKAAIEIYSADKSVSVDQVIDKLKKNRILQEYNTSTKTFDSNKSANKSNLASEFLNQTKKEPMPSTS</sequence>
<evidence type="ECO:0000256" key="3">
    <source>
        <dbReference type="ARBA" id="ARBA00022980"/>
    </source>
</evidence>
<dbReference type="GO" id="GO:0005840">
    <property type="term" value="C:ribosome"/>
    <property type="evidence" value="ECO:0007669"/>
    <property type="project" value="UniProtKB-KW"/>
</dbReference>
<dbReference type="CDD" id="cd23701">
    <property type="entry name" value="At1g26750"/>
    <property type="match status" value="1"/>
</dbReference>
<keyword evidence="5" id="KW-0687">Ribonucleoprotein</keyword>
<evidence type="ECO:0000256" key="6">
    <source>
        <dbReference type="ARBA" id="ARBA00035137"/>
    </source>
</evidence>
<evidence type="ECO:0000313" key="9">
    <source>
        <dbReference type="EMBL" id="MBY82450.1"/>
    </source>
</evidence>
<dbReference type="GO" id="GO:0003735">
    <property type="term" value="F:structural constituent of ribosome"/>
    <property type="evidence" value="ECO:0007669"/>
    <property type="project" value="InterPro"/>
</dbReference>
<feature type="domain" description="Small ribosomal subunit protein mS23 conserved" evidence="8">
    <location>
        <begin position="2"/>
        <end position="116"/>
    </location>
</feature>
<organism evidence="9">
    <name type="scientific">Sipha flava</name>
    <name type="common">yellow sugarcane aphid</name>
    <dbReference type="NCBI Taxonomy" id="143950"/>
    <lineage>
        <taxon>Eukaryota</taxon>
        <taxon>Metazoa</taxon>
        <taxon>Ecdysozoa</taxon>
        <taxon>Arthropoda</taxon>
        <taxon>Hexapoda</taxon>
        <taxon>Insecta</taxon>
        <taxon>Pterygota</taxon>
        <taxon>Neoptera</taxon>
        <taxon>Paraneoptera</taxon>
        <taxon>Hemiptera</taxon>
        <taxon>Sternorrhyncha</taxon>
        <taxon>Aphidomorpha</taxon>
        <taxon>Aphidoidea</taxon>
        <taxon>Aphididae</taxon>
        <taxon>Sipha</taxon>
    </lineage>
</organism>
<evidence type="ECO:0000256" key="4">
    <source>
        <dbReference type="ARBA" id="ARBA00023128"/>
    </source>
</evidence>
<dbReference type="AlphaFoldDB" id="A0A2S2QY75"/>
<dbReference type="GO" id="GO:0006412">
    <property type="term" value="P:translation"/>
    <property type="evidence" value="ECO:0007669"/>
    <property type="project" value="InterPro"/>
</dbReference>
<dbReference type="RefSeq" id="XP_025423622.1">
    <property type="nucleotide sequence ID" value="XM_025567837.1"/>
</dbReference>
<comment type="subcellular location">
    <subcellularLocation>
        <location evidence="1">Mitochondrion</location>
    </subcellularLocation>
</comment>
<dbReference type="Pfam" id="PF10484">
    <property type="entry name" value="MRP-S23"/>
    <property type="match status" value="1"/>
</dbReference>
<dbReference type="PANTHER" id="PTHR15925">
    <property type="entry name" value="MITOCHONDRIAL RIBOSOMAL PROTEIN S23"/>
    <property type="match status" value="1"/>
</dbReference>
<dbReference type="PANTHER" id="PTHR15925:SF2">
    <property type="entry name" value="SMALL RIBOSOMAL SUBUNIT PROTEIN MS23"/>
    <property type="match status" value="1"/>
</dbReference>
<dbReference type="Proteomes" id="UP000694846">
    <property type="component" value="Unplaced"/>
</dbReference>
<feature type="compositionally biased region" description="Low complexity" evidence="7">
    <location>
        <begin position="133"/>
        <end position="144"/>
    </location>
</feature>
<evidence type="ECO:0000256" key="7">
    <source>
        <dbReference type="SAM" id="MobiDB-lite"/>
    </source>
</evidence>
<dbReference type="EMBL" id="GGMS01013247">
    <property type="protein sequence ID" value="MBY82450.1"/>
    <property type="molecule type" value="Transcribed_RNA"/>
</dbReference>
<gene>
    <name evidence="9" type="primary">Mrps23</name>
    <name evidence="11" type="synonym">LOC112692989</name>
    <name evidence="9" type="ORF">g.172561</name>
</gene>
<reference evidence="11" key="2">
    <citation type="submission" date="2025-04" db="UniProtKB">
        <authorList>
            <consortium name="RefSeq"/>
        </authorList>
    </citation>
    <scope>IDENTIFICATION</scope>
    <source>
        <tissue evidence="11">Whole body</tissue>
    </source>
</reference>
<dbReference type="InterPro" id="IPR023611">
    <property type="entry name" value="mS23_dom_met"/>
</dbReference>
<reference evidence="9" key="1">
    <citation type="submission" date="2018-04" db="EMBL/GenBank/DDBJ databases">
        <title>Transcriptome assembly of Sipha flava.</title>
        <authorList>
            <person name="Scully E.D."/>
            <person name="Geib S.M."/>
            <person name="Palmer N.A."/>
            <person name="Koch K."/>
            <person name="Bradshaw J."/>
            <person name="Heng-Moss T."/>
            <person name="Sarath G."/>
        </authorList>
    </citation>
    <scope>NUCLEOTIDE SEQUENCE</scope>
</reference>
<evidence type="ECO:0000256" key="1">
    <source>
        <dbReference type="ARBA" id="ARBA00004173"/>
    </source>
</evidence>
<keyword evidence="3 9" id="KW-0689">Ribosomal protein</keyword>
<keyword evidence="10" id="KW-1185">Reference proteome</keyword>
<dbReference type="InterPro" id="IPR019520">
    <property type="entry name" value="Ribosomal_mS23_met"/>
</dbReference>
<proteinExistence type="inferred from homology"/>
<protein>
    <recommendedName>
        <fullName evidence="6">Small ribosomal subunit protein mS23</fullName>
    </recommendedName>
</protein>
<evidence type="ECO:0000259" key="8">
    <source>
        <dbReference type="Pfam" id="PF10484"/>
    </source>
</evidence>
<accession>A0A2S2QY75</accession>
<keyword evidence="4" id="KW-0496">Mitochondrion</keyword>
<dbReference type="GO" id="GO:0005739">
    <property type="term" value="C:mitochondrion"/>
    <property type="evidence" value="ECO:0007669"/>
    <property type="project" value="InterPro"/>
</dbReference>
<feature type="compositionally biased region" description="Basic and acidic residues" evidence="7">
    <location>
        <begin position="150"/>
        <end position="159"/>
    </location>
</feature>
<name>A0A2S2QY75_9HEMI</name>
<feature type="region of interest" description="Disordered" evidence="7">
    <location>
        <begin position="130"/>
        <end position="159"/>
    </location>
</feature>
<evidence type="ECO:0000256" key="5">
    <source>
        <dbReference type="ARBA" id="ARBA00023274"/>
    </source>
</evidence>
<dbReference type="InterPro" id="IPR059242">
    <property type="entry name" value="mS23_dom"/>
</dbReference>
<evidence type="ECO:0000313" key="10">
    <source>
        <dbReference type="Proteomes" id="UP000694846"/>
    </source>
</evidence>
<comment type="similarity">
    <text evidence="2">Belongs to the mitochondrion-specific ribosomal protein mS23 family.</text>
</comment>
<dbReference type="OrthoDB" id="10012356at2759"/>
<evidence type="ECO:0000313" key="11">
    <source>
        <dbReference type="RefSeq" id="XP_025423622.1"/>
    </source>
</evidence>